<dbReference type="EMBL" id="CP144698">
    <property type="protein sequence ID" value="WVZ17602.1"/>
    <property type="molecule type" value="Genomic_DNA"/>
</dbReference>
<organism evidence="1 2">
    <name type="scientific">Vigna mungo</name>
    <name type="common">Black gram</name>
    <name type="synonym">Phaseolus mungo</name>
    <dbReference type="NCBI Taxonomy" id="3915"/>
    <lineage>
        <taxon>Eukaryota</taxon>
        <taxon>Viridiplantae</taxon>
        <taxon>Streptophyta</taxon>
        <taxon>Embryophyta</taxon>
        <taxon>Tracheophyta</taxon>
        <taxon>Spermatophyta</taxon>
        <taxon>Magnoliopsida</taxon>
        <taxon>eudicotyledons</taxon>
        <taxon>Gunneridae</taxon>
        <taxon>Pentapetalae</taxon>
        <taxon>rosids</taxon>
        <taxon>fabids</taxon>
        <taxon>Fabales</taxon>
        <taxon>Fabaceae</taxon>
        <taxon>Papilionoideae</taxon>
        <taxon>50 kb inversion clade</taxon>
        <taxon>NPAAA clade</taxon>
        <taxon>indigoferoid/millettioid clade</taxon>
        <taxon>Phaseoleae</taxon>
        <taxon>Vigna</taxon>
    </lineage>
</organism>
<reference evidence="1 2" key="1">
    <citation type="journal article" date="2023" name="Life. Sci Alliance">
        <title>Evolutionary insights into 3D genome organization and epigenetic landscape of Vigna mungo.</title>
        <authorList>
            <person name="Junaid A."/>
            <person name="Singh B."/>
            <person name="Bhatia S."/>
        </authorList>
    </citation>
    <scope>NUCLEOTIDE SEQUENCE [LARGE SCALE GENOMIC DNA]</scope>
    <source>
        <strain evidence="1">Urdbean</strain>
    </source>
</reference>
<protein>
    <submittedName>
        <fullName evidence="1">Uncharacterized protein</fullName>
    </submittedName>
</protein>
<name>A0AAQ3NZE8_VIGMU</name>
<proteinExistence type="predicted"/>
<evidence type="ECO:0000313" key="2">
    <source>
        <dbReference type="Proteomes" id="UP001374535"/>
    </source>
</evidence>
<gene>
    <name evidence="1" type="ORF">V8G54_010584</name>
</gene>
<sequence>SCEWRRWQSRKMTNIEKHDLFRVSLIWDSVSSLQSRRYGSLREGDNSVNWTRWKREGDDGGSNMRTRLLAGCELRTQSRLSFRLQVRRRSKLPWLCEIDDGGATSMEFG</sequence>
<keyword evidence="2" id="KW-1185">Reference proteome</keyword>
<dbReference type="AlphaFoldDB" id="A0AAQ3NZE8"/>
<evidence type="ECO:0000313" key="1">
    <source>
        <dbReference type="EMBL" id="WVZ17602.1"/>
    </source>
</evidence>
<dbReference type="Proteomes" id="UP001374535">
    <property type="component" value="Chromosome 3"/>
</dbReference>
<feature type="non-terminal residue" evidence="1">
    <location>
        <position position="1"/>
    </location>
</feature>
<accession>A0AAQ3NZE8</accession>